<dbReference type="PANTHER" id="PTHR43975:SF2">
    <property type="entry name" value="EG:BACR7A4.14 PROTEIN-RELATED"/>
    <property type="match status" value="1"/>
</dbReference>
<comment type="similarity">
    <text evidence="2">Belongs to the short-chain dehydrogenases/reductases (SDR) family.</text>
</comment>
<name>A0A4C1Z0N6_EUMVA</name>
<dbReference type="FunFam" id="3.40.50.720:FF:000084">
    <property type="entry name" value="Short-chain dehydrogenase reductase"/>
    <property type="match status" value="1"/>
</dbReference>
<dbReference type="PRINTS" id="PR00081">
    <property type="entry name" value="GDHRDH"/>
</dbReference>
<dbReference type="STRING" id="151549.A0A4C1Z0N6"/>
<dbReference type="Pfam" id="PF00106">
    <property type="entry name" value="adh_short"/>
    <property type="match status" value="1"/>
</dbReference>
<dbReference type="SUPFAM" id="SSF51735">
    <property type="entry name" value="NAD(P)-binding Rossmann-fold domains"/>
    <property type="match status" value="2"/>
</dbReference>
<dbReference type="OrthoDB" id="47007at2759"/>
<organism evidence="4 5">
    <name type="scientific">Eumeta variegata</name>
    <name type="common">Bagworm moth</name>
    <name type="synonym">Eumeta japonica</name>
    <dbReference type="NCBI Taxonomy" id="151549"/>
    <lineage>
        <taxon>Eukaryota</taxon>
        <taxon>Metazoa</taxon>
        <taxon>Ecdysozoa</taxon>
        <taxon>Arthropoda</taxon>
        <taxon>Hexapoda</taxon>
        <taxon>Insecta</taxon>
        <taxon>Pterygota</taxon>
        <taxon>Neoptera</taxon>
        <taxon>Endopterygota</taxon>
        <taxon>Lepidoptera</taxon>
        <taxon>Glossata</taxon>
        <taxon>Ditrysia</taxon>
        <taxon>Tineoidea</taxon>
        <taxon>Psychidae</taxon>
        <taxon>Oiketicinae</taxon>
        <taxon>Eumeta</taxon>
    </lineage>
</organism>
<evidence type="ECO:0000256" key="2">
    <source>
        <dbReference type="RuleBase" id="RU000363"/>
    </source>
</evidence>
<protein>
    <submittedName>
        <fullName evidence="4">Oxidoreductase UcpA</fullName>
    </submittedName>
</protein>
<dbReference type="Pfam" id="PF13561">
    <property type="entry name" value="adh_short_C2"/>
    <property type="match status" value="1"/>
</dbReference>
<evidence type="ECO:0000313" key="5">
    <source>
        <dbReference type="Proteomes" id="UP000299102"/>
    </source>
</evidence>
<reference evidence="4 5" key="1">
    <citation type="journal article" date="2019" name="Commun. Biol.">
        <title>The bagworm genome reveals a unique fibroin gene that provides high tensile strength.</title>
        <authorList>
            <person name="Kono N."/>
            <person name="Nakamura H."/>
            <person name="Ohtoshi R."/>
            <person name="Tomita M."/>
            <person name="Numata K."/>
            <person name="Arakawa K."/>
        </authorList>
    </citation>
    <scope>NUCLEOTIDE SEQUENCE [LARGE SCALE GENOMIC DNA]</scope>
</reference>
<comment type="caution">
    <text evidence="4">The sequence shown here is derived from an EMBL/GenBank/DDBJ whole genome shotgun (WGS) entry which is preliminary data.</text>
</comment>
<accession>A0A4C1Z0N6</accession>
<dbReference type="Gene3D" id="3.40.50.720">
    <property type="entry name" value="NAD(P)-binding Rossmann-like Domain"/>
    <property type="match status" value="2"/>
</dbReference>
<dbReference type="InterPro" id="IPR020904">
    <property type="entry name" value="Sc_DH/Rdtase_CS"/>
</dbReference>
<dbReference type="InterPro" id="IPR002347">
    <property type="entry name" value="SDR_fam"/>
</dbReference>
<dbReference type="PRINTS" id="PR00080">
    <property type="entry name" value="SDRFAMILY"/>
</dbReference>
<evidence type="ECO:0000256" key="3">
    <source>
        <dbReference type="SAM" id="MobiDB-lite"/>
    </source>
</evidence>
<dbReference type="Proteomes" id="UP000299102">
    <property type="component" value="Unassembled WGS sequence"/>
</dbReference>
<evidence type="ECO:0000256" key="1">
    <source>
        <dbReference type="ARBA" id="ARBA00023002"/>
    </source>
</evidence>
<keyword evidence="5" id="KW-1185">Reference proteome</keyword>
<sequence>MDFTDKVVLVTGASVGIGQATAIEFAVRGAKLALVARNLENLQRVAVACEAQRGNKPLVVVADLATDEGVEKTAKETLEHFGRMKNVTTIEMRSGIEIRINSGSEIERGQLGNPLTSTSSSERKAGPRAGSTIRRFGIENRIEIMIKATSGIMNAAHIHGELYLRMQRTSTHKSEDLSLSTVRLSRQLSSRSPDQSDSGNTAIAIYLRREVSVDPRLDKHNSFKKWLDVLVNNAGVGARTTIEKTDMETFDRVFRLNVRGVYDLTRRLVPALVATKGSIVNVSSISGHMVAVGSLPYSMSKAALDHFTKLIALELAPKGVRVNAVSPGITVSEFVKRLTGYNDEQYTAWLQESEKSIPMRRVAQGEHIAQAIAFLASDAAELITGVILPVDGATQLAGVGNSDILKKQIKE</sequence>
<dbReference type="AlphaFoldDB" id="A0A4C1Z0N6"/>
<gene>
    <name evidence="4" type="primary">ucpA</name>
    <name evidence="4" type="ORF">EVAR_59462_1</name>
</gene>
<dbReference type="GO" id="GO:0016491">
    <property type="term" value="F:oxidoreductase activity"/>
    <property type="evidence" value="ECO:0007669"/>
    <property type="project" value="UniProtKB-KW"/>
</dbReference>
<evidence type="ECO:0000313" key="4">
    <source>
        <dbReference type="EMBL" id="GBP80614.1"/>
    </source>
</evidence>
<proteinExistence type="inferred from homology"/>
<feature type="region of interest" description="Disordered" evidence="3">
    <location>
        <begin position="107"/>
        <end position="129"/>
    </location>
</feature>
<keyword evidence="1" id="KW-0560">Oxidoreductase</keyword>
<dbReference type="InterPro" id="IPR036291">
    <property type="entry name" value="NAD(P)-bd_dom_sf"/>
</dbReference>
<dbReference type="PANTHER" id="PTHR43975">
    <property type="entry name" value="ZGC:101858"/>
    <property type="match status" value="1"/>
</dbReference>
<dbReference type="EMBL" id="BGZK01001471">
    <property type="protein sequence ID" value="GBP80614.1"/>
    <property type="molecule type" value="Genomic_DNA"/>
</dbReference>
<dbReference type="PROSITE" id="PS00061">
    <property type="entry name" value="ADH_SHORT"/>
    <property type="match status" value="1"/>
</dbReference>